<comment type="caution">
    <text evidence="1">The sequence shown here is derived from an EMBL/GenBank/DDBJ whole genome shotgun (WGS) entry which is preliminary data.</text>
</comment>
<evidence type="ECO:0000313" key="1">
    <source>
        <dbReference type="EMBL" id="KAI8030566.1"/>
    </source>
</evidence>
<dbReference type="Proteomes" id="UP001060215">
    <property type="component" value="Chromosome 1"/>
</dbReference>
<accession>A0ACC0J243</accession>
<protein>
    <submittedName>
        <fullName evidence="1">Uncharacterized protein</fullName>
    </submittedName>
</protein>
<sequence>MTGLDAKKQTAEVKAMLDLAKCNAAEIKTLNEIVTAISSKMNIPVPVSPHVAPGSPSPPPPRPPPISNRGEGNGGGGNGGNGALDSLLRGGGNLYSVRDKPMPEAIIELRRGMIGLDAKKQTTEMKDMLDLARCNAAKMKTLKEIVTAISIKMNIPVPVSPHVAHGSPSPPLAPPPPISNRGGCNSGNGDL</sequence>
<keyword evidence="2" id="KW-1185">Reference proteome</keyword>
<organism evidence="1 2">
    <name type="scientific">Camellia lanceoleosa</name>
    <dbReference type="NCBI Taxonomy" id="1840588"/>
    <lineage>
        <taxon>Eukaryota</taxon>
        <taxon>Viridiplantae</taxon>
        <taxon>Streptophyta</taxon>
        <taxon>Embryophyta</taxon>
        <taxon>Tracheophyta</taxon>
        <taxon>Spermatophyta</taxon>
        <taxon>Magnoliopsida</taxon>
        <taxon>eudicotyledons</taxon>
        <taxon>Gunneridae</taxon>
        <taxon>Pentapetalae</taxon>
        <taxon>asterids</taxon>
        <taxon>Ericales</taxon>
        <taxon>Theaceae</taxon>
        <taxon>Camellia</taxon>
    </lineage>
</organism>
<name>A0ACC0J243_9ERIC</name>
<reference evidence="1 2" key="1">
    <citation type="journal article" date="2022" name="Plant J.">
        <title>Chromosome-level genome of Camellia lanceoleosa provides a valuable resource for understanding genome evolution and self-incompatibility.</title>
        <authorList>
            <person name="Gong W."/>
            <person name="Xiao S."/>
            <person name="Wang L."/>
            <person name="Liao Z."/>
            <person name="Chang Y."/>
            <person name="Mo W."/>
            <person name="Hu G."/>
            <person name="Li W."/>
            <person name="Zhao G."/>
            <person name="Zhu H."/>
            <person name="Hu X."/>
            <person name="Ji K."/>
            <person name="Xiang X."/>
            <person name="Song Q."/>
            <person name="Yuan D."/>
            <person name="Jin S."/>
            <person name="Zhang L."/>
        </authorList>
    </citation>
    <scope>NUCLEOTIDE SEQUENCE [LARGE SCALE GENOMIC DNA]</scope>
    <source>
        <strain evidence="1">SQ_2022a</strain>
    </source>
</reference>
<evidence type="ECO:0000313" key="2">
    <source>
        <dbReference type="Proteomes" id="UP001060215"/>
    </source>
</evidence>
<gene>
    <name evidence="1" type="ORF">LOK49_LG01G01655</name>
</gene>
<proteinExistence type="predicted"/>
<dbReference type="EMBL" id="CM045758">
    <property type="protein sequence ID" value="KAI8030566.1"/>
    <property type="molecule type" value="Genomic_DNA"/>
</dbReference>